<dbReference type="STRING" id="1839801.Dform_01600"/>
<accession>A0A1P8F8X4</accession>
<evidence type="ECO:0000259" key="4">
    <source>
        <dbReference type="Pfam" id="PF00891"/>
    </source>
</evidence>
<dbReference type="InterPro" id="IPR016461">
    <property type="entry name" value="COMT-like"/>
</dbReference>
<keyword evidence="7" id="KW-1185">Reference proteome</keyword>
<dbReference type="InterPro" id="IPR012967">
    <property type="entry name" value="COMT_dimerisation"/>
</dbReference>
<dbReference type="InterPro" id="IPR001077">
    <property type="entry name" value="COMT_C"/>
</dbReference>
<dbReference type="CDD" id="cd02440">
    <property type="entry name" value="AdoMet_MTases"/>
    <property type="match status" value="1"/>
</dbReference>
<keyword evidence="1" id="KW-0489">Methyltransferase</keyword>
<reference evidence="7" key="1">
    <citation type="submission" date="2016-11" db="EMBL/GenBank/DDBJ databases">
        <title>Dehalogenimonas formicexedens sp. nov., a chlorinated alkane respiring bacterium isolated from contaminated groundwater.</title>
        <authorList>
            <person name="Key T.A."/>
            <person name="Bowman K.S."/>
            <person name="Lee I."/>
            <person name="Chun J."/>
            <person name="Albuquerque L."/>
            <person name="da Costa M.S."/>
            <person name="Rainey F.A."/>
            <person name="Moe W.M."/>
        </authorList>
    </citation>
    <scope>NUCLEOTIDE SEQUENCE [LARGE SCALE GENOMIC DNA]</scope>
    <source>
        <strain evidence="7">NSZ-14</strain>
    </source>
</reference>
<sequence>MKPSNSIETMNLSTTDGIDTAKLIAELGWQFRVSRSLLAAHQAGFFEALRSPKTAVQLSLAQSTDAEVTEKVLIAMCALGLLDRRDDTYSLTDLARDIMLPESVRYIGGALDFSEYMWWEWSVLPDMLRGGKKYTERHRLMKQLQSGASYVSGPEYFTLAMHGKAVNGGAQFMVEHVDLCGRHLLVDIGGGPGTYSVAFCQRFPQLKAVVWDQPQPLEVARQVVKHYELNDRIRLQPGDWENDEFTHGGDVILLSNVIHGPRSNAPTILAKAFRALRPGGLLIVQEFLLNSQKTGPIPAAVFNIMVGAFSESELIDLISSAGFTGARLLATDPIVGSGIVTASKPL</sequence>
<evidence type="ECO:0000313" key="6">
    <source>
        <dbReference type="EMBL" id="APV44921.1"/>
    </source>
</evidence>
<evidence type="ECO:0000313" key="7">
    <source>
        <dbReference type="Proteomes" id="UP000185934"/>
    </source>
</evidence>
<organism evidence="6 7">
    <name type="scientific">Dehalogenimonas formicexedens</name>
    <dbReference type="NCBI Taxonomy" id="1839801"/>
    <lineage>
        <taxon>Bacteria</taxon>
        <taxon>Bacillati</taxon>
        <taxon>Chloroflexota</taxon>
        <taxon>Dehalococcoidia</taxon>
        <taxon>Dehalococcoidales</taxon>
        <taxon>Dehalococcoidaceae</taxon>
        <taxon>Dehalogenimonas</taxon>
    </lineage>
</organism>
<dbReference type="PANTHER" id="PTHR43712:SF2">
    <property type="entry name" value="O-METHYLTRANSFERASE CICE"/>
    <property type="match status" value="1"/>
</dbReference>
<dbReference type="RefSeq" id="WP_076004530.1">
    <property type="nucleotide sequence ID" value="NZ_CP018258.1"/>
</dbReference>
<feature type="domain" description="O-methyltransferase C-terminal" evidence="4">
    <location>
        <begin position="173"/>
        <end position="323"/>
    </location>
</feature>
<dbReference type="Gene3D" id="1.10.10.10">
    <property type="entry name" value="Winged helix-like DNA-binding domain superfamily/Winged helix DNA-binding domain"/>
    <property type="match status" value="1"/>
</dbReference>
<name>A0A1P8F8X4_9CHLR</name>
<dbReference type="GO" id="GO:0046983">
    <property type="term" value="F:protein dimerization activity"/>
    <property type="evidence" value="ECO:0007669"/>
    <property type="project" value="InterPro"/>
</dbReference>
<evidence type="ECO:0000256" key="2">
    <source>
        <dbReference type="ARBA" id="ARBA00022679"/>
    </source>
</evidence>
<feature type="domain" description="O-methyltransferase dimerisation" evidence="5">
    <location>
        <begin position="30"/>
        <end position="96"/>
    </location>
</feature>
<dbReference type="KEGG" id="dfo:Dform_01600"/>
<dbReference type="InterPro" id="IPR036388">
    <property type="entry name" value="WH-like_DNA-bd_sf"/>
</dbReference>
<dbReference type="PANTHER" id="PTHR43712">
    <property type="entry name" value="PUTATIVE (AFU_ORTHOLOGUE AFUA_4G14580)-RELATED"/>
    <property type="match status" value="1"/>
</dbReference>
<dbReference type="OrthoDB" id="9810615at2"/>
<dbReference type="InterPro" id="IPR029063">
    <property type="entry name" value="SAM-dependent_MTases_sf"/>
</dbReference>
<keyword evidence="2" id="KW-0808">Transferase</keyword>
<protein>
    <submittedName>
        <fullName evidence="6">Dimerization domain-containing protein</fullName>
    </submittedName>
</protein>
<dbReference type="Gene3D" id="3.40.50.150">
    <property type="entry name" value="Vaccinia Virus protein VP39"/>
    <property type="match status" value="1"/>
</dbReference>
<dbReference type="GO" id="GO:0032259">
    <property type="term" value="P:methylation"/>
    <property type="evidence" value="ECO:0007669"/>
    <property type="project" value="UniProtKB-KW"/>
</dbReference>
<evidence type="ECO:0000259" key="5">
    <source>
        <dbReference type="Pfam" id="PF08100"/>
    </source>
</evidence>
<dbReference type="AlphaFoldDB" id="A0A1P8F8X4"/>
<dbReference type="GO" id="GO:0008171">
    <property type="term" value="F:O-methyltransferase activity"/>
    <property type="evidence" value="ECO:0007669"/>
    <property type="project" value="InterPro"/>
</dbReference>
<proteinExistence type="predicted"/>
<dbReference type="EMBL" id="CP018258">
    <property type="protein sequence ID" value="APV44921.1"/>
    <property type="molecule type" value="Genomic_DNA"/>
</dbReference>
<dbReference type="Proteomes" id="UP000185934">
    <property type="component" value="Chromosome"/>
</dbReference>
<keyword evidence="3" id="KW-0949">S-adenosyl-L-methionine</keyword>
<evidence type="ECO:0000256" key="1">
    <source>
        <dbReference type="ARBA" id="ARBA00022603"/>
    </source>
</evidence>
<dbReference type="Pfam" id="PF08100">
    <property type="entry name" value="Dimerisation"/>
    <property type="match status" value="1"/>
</dbReference>
<dbReference type="Pfam" id="PF00891">
    <property type="entry name" value="Methyltransf_2"/>
    <property type="match status" value="1"/>
</dbReference>
<evidence type="ECO:0000256" key="3">
    <source>
        <dbReference type="ARBA" id="ARBA00022691"/>
    </source>
</evidence>
<dbReference type="SUPFAM" id="SSF53335">
    <property type="entry name" value="S-adenosyl-L-methionine-dependent methyltransferases"/>
    <property type="match status" value="1"/>
</dbReference>
<gene>
    <name evidence="6" type="ORF">Dform_01600</name>
</gene>
<dbReference type="PROSITE" id="PS51683">
    <property type="entry name" value="SAM_OMT_II"/>
    <property type="match status" value="1"/>
</dbReference>